<keyword evidence="3 10" id="KW-0479">Metal-binding</keyword>
<evidence type="ECO:0000256" key="2">
    <source>
        <dbReference type="ARBA" id="ARBA00022516"/>
    </source>
</evidence>
<sequence length="347" mass="36997">MKLISVPGLVRIKPGALDRLGLYLRRPGLLRVLVLASTGLPGPLAAMVRDGLAREGVAVAGWSEVADNRFEDAAAAFGRMPKKIAAIVGIGGGKALDMAKYLAFLARLPYYAVPTSLSNDGFCSPQASLTLGGKRRSLAAALPQGVVIDVAACLTAPRKFWLSGVGDLASKLTAVFDWKLAFHHRGEPVDDLAALLSDATVRQFLGSPGFDAQGMTLLGTALMLNGIAMEICGSSRPASGSEHLISHALDATAKKPKLHGLQVGLAAYVVSRLQGQQTEILARLFEETGFFEAIRQDPFSEADWLEAVRLAPTIKEDFFTVLSMRDCLAEVRGIIRNDPRLAGCFVD</sequence>
<dbReference type="PANTHER" id="PTHR43616:SF5">
    <property type="entry name" value="GLYCEROL DEHYDROGENASE 1"/>
    <property type="match status" value="1"/>
</dbReference>
<evidence type="ECO:0000313" key="14">
    <source>
        <dbReference type="Proteomes" id="UP000004662"/>
    </source>
</evidence>
<evidence type="ECO:0000256" key="3">
    <source>
        <dbReference type="ARBA" id="ARBA00022723"/>
    </source>
</evidence>
<feature type="binding site" evidence="12">
    <location>
        <begin position="93"/>
        <end position="97"/>
    </location>
    <ligand>
        <name>NAD(+)</name>
        <dbReference type="ChEBI" id="CHEBI:57540"/>
    </ligand>
</feature>
<dbReference type="InterPro" id="IPR032837">
    <property type="entry name" value="G1PDH"/>
</dbReference>
<keyword evidence="9" id="KW-1208">Phospholipid metabolism</keyword>
<keyword evidence="4" id="KW-0521">NADP</keyword>
<keyword evidence="6 12" id="KW-0520">NAD</keyword>
<protein>
    <submittedName>
        <fullName evidence="13">3-dehydroquinate synthase</fullName>
    </submittedName>
</protein>
<dbReference type="InterPro" id="IPR016205">
    <property type="entry name" value="Glycerol_DH"/>
</dbReference>
<evidence type="ECO:0000256" key="7">
    <source>
        <dbReference type="ARBA" id="ARBA00023098"/>
    </source>
</evidence>
<dbReference type="PANTHER" id="PTHR43616">
    <property type="entry name" value="GLYCEROL DEHYDROGENASE"/>
    <property type="match status" value="1"/>
</dbReference>
<evidence type="ECO:0000256" key="9">
    <source>
        <dbReference type="ARBA" id="ARBA00023264"/>
    </source>
</evidence>
<evidence type="ECO:0000313" key="13">
    <source>
        <dbReference type="EMBL" id="EHJ48516.1"/>
    </source>
</evidence>
<dbReference type="RefSeq" id="WP_009181889.1">
    <property type="nucleotide sequence ID" value="NZ_CM001368.1"/>
</dbReference>
<keyword evidence="10" id="KW-0862">Zinc</keyword>
<evidence type="ECO:0000256" key="6">
    <source>
        <dbReference type="ARBA" id="ARBA00023027"/>
    </source>
</evidence>
<dbReference type="AlphaFoldDB" id="G7Q733"/>
<evidence type="ECO:0000256" key="10">
    <source>
        <dbReference type="PIRSR" id="PIRSR000112-1"/>
    </source>
</evidence>
<keyword evidence="1" id="KW-0963">Cytoplasm</keyword>
<feature type="binding site" evidence="10">
    <location>
        <position position="167"/>
    </location>
    <ligand>
        <name>glycerol</name>
        <dbReference type="ChEBI" id="CHEBI:17754"/>
    </ligand>
</feature>
<evidence type="ECO:0000256" key="5">
    <source>
        <dbReference type="ARBA" id="ARBA00023002"/>
    </source>
</evidence>
<dbReference type="SUPFAM" id="SSF56796">
    <property type="entry name" value="Dehydroquinate synthase-like"/>
    <property type="match status" value="1"/>
</dbReference>
<gene>
    <name evidence="13" type="ORF">DFW101_2512</name>
</gene>
<keyword evidence="8" id="KW-0594">Phospholipid biosynthesis</keyword>
<name>G7Q733_9BACT</name>
<feature type="binding site" evidence="12">
    <location>
        <position position="124"/>
    </location>
    <ligand>
        <name>NAD(+)</name>
        <dbReference type="ChEBI" id="CHEBI:57540"/>
    </ligand>
</feature>
<dbReference type="OrthoDB" id="8842430at2"/>
<feature type="binding site" evidence="11">
    <location>
        <position position="120"/>
    </location>
    <ligand>
        <name>glycerol</name>
        <dbReference type="ChEBI" id="CHEBI:17754"/>
    </ligand>
</feature>
<reference evidence="14" key="1">
    <citation type="journal article" date="2015" name="Genome Announc.">
        <title>High-Quality Draft Genome Sequence of Desulfovibrio carbinoliphilus FW-101-2B, an Organic Acid-Oxidizing Sulfate-Reducing Bacterium Isolated from Uranium(VI)-Contaminated Groundwater.</title>
        <authorList>
            <person name="Ramsay B.D."/>
            <person name="Hwang C."/>
            <person name="Woo H.L."/>
            <person name="Carroll S.L."/>
            <person name="Lucas S."/>
            <person name="Han J."/>
            <person name="Lapidus A.L."/>
            <person name="Cheng J.F."/>
            <person name="Goodwin L.A."/>
            <person name="Pitluck S."/>
            <person name="Peters L."/>
            <person name="Chertkov O."/>
            <person name="Held B."/>
            <person name="Detter J.C."/>
            <person name="Han C.S."/>
            <person name="Tapia R."/>
            <person name="Land M.L."/>
            <person name="Hauser L.J."/>
            <person name="Kyrpides N.C."/>
            <person name="Ivanova N.N."/>
            <person name="Mikhailova N."/>
            <person name="Pagani I."/>
            <person name="Woyke T."/>
            <person name="Arkin A.P."/>
            <person name="Dehal P."/>
            <person name="Chivian D."/>
            <person name="Criddle C.S."/>
            <person name="Wu W."/>
            <person name="Chakraborty R."/>
            <person name="Hazen T.C."/>
            <person name="Fields M.W."/>
        </authorList>
    </citation>
    <scope>NUCLEOTIDE SEQUENCE [LARGE SCALE GENOMIC DNA]</scope>
    <source>
        <strain evidence="14">FW-101-2B</strain>
    </source>
</reference>
<evidence type="ECO:0000256" key="11">
    <source>
        <dbReference type="PIRSR" id="PIRSR000112-2"/>
    </source>
</evidence>
<dbReference type="EMBL" id="CM001368">
    <property type="protein sequence ID" value="EHJ48516.1"/>
    <property type="molecule type" value="Genomic_DNA"/>
</dbReference>
<feature type="binding site" evidence="10">
    <location>
        <position position="243"/>
    </location>
    <ligand>
        <name>glycerol</name>
        <dbReference type="ChEBI" id="CHEBI:17754"/>
    </ligand>
</feature>
<dbReference type="eggNOG" id="COG0371">
    <property type="taxonomic scope" value="Bacteria"/>
</dbReference>
<keyword evidence="14" id="KW-1185">Reference proteome</keyword>
<feature type="binding site" evidence="12">
    <location>
        <begin position="115"/>
        <end position="118"/>
    </location>
    <ligand>
        <name>NAD(+)</name>
        <dbReference type="ChEBI" id="CHEBI:57540"/>
    </ligand>
</feature>
<proteinExistence type="predicted"/>
<dbReference type="Gene3D" id="1.20.1090.10">
    <property type="entry name" value="Dehydroquinate synthase-like - alpha domain"/>
    <property type="match status" value="1"/>
</dbReference>
<comment type="cofactor">
    <cofactor evidence="10">
        <name>Zn(2+)</name>
        <dbReference type="ChEBI" id="CHEBI:29105"/>
    </cofactor>
    <text evidence="10">Binds 1 zinc ion per subunit.</text>
</comment>
<dbReference type="GO" id="GO:0016614">
    <property type="term" value="F:oxidoreductase activity, acting on CH-OH group of donors"/>
    <property type="evidence" value="ECO:0007669"/>
    <property type="project" value="InterPro"/>
</dbReference>
<dbReference type="PIRSF" id="PIRSF000112">
    <property type="entry name" value="Glycerol_dehydrogenase"/>
    <property type="match status" value="1"/>
</dbReference>
<dbReference type="GO" id="GO:0008654">
    <property type="term" value="P:phospholipid biosynthetic process"/>
    <property type="evidence" value="ECO:0007669"/>
    <property type="project" value="UniProtKB-KW"/>
</dbReference>
<dbReference type="Pfam" id="PF13685">
    <property type="entry name" value="Fe-ADH_2"/>
    <property type="match status" value="1"/>
</dbReference>
<keyword evidence="5" id="KW-0560">Oxidoreductase</keyword>
<dbReference type="GO" id="GO:0046872">
    <property type="term" value="F:metal ion binding"/>
    <property type="evidence" value="ECO:0007669"/>
    <property type="project" value="UniProtKB-KW"/>
</dbReference>
<evidence type="ECO:0000256" key="8">
    <source>
        <dbReference type="ARBA" id="ARBA00023209"/>
    </source>
</evidence>
<dbReference type="CDD" id="cd08174">
    <property type="entry name" value="G1PDH-like"/>
    <property type="match status" value="1"/>
</dbReference>
<dbReference type="Gene3D" id="3.40.50.1970">
    <property type="match status" value="1"/>
</dbReference>
<keyword evidence="2" id="KW-0444">Lipid biosynthesis</keyword>
<accession>G7Q733</accession>
<evidence type="ECO:0000256" key="12">
    <source>
        <dbReference type="PIRSR" id="PIRSR000112-3"/>
    </source>
</evidence>
<evidence type="ECO:0000256" key="4">
    <source>
        <dbReference type="ARBA" id="ARBA00022857"/>
    </source>
</evidence>
<feature type="binding site" evidence="10">
    <location>
        <position position="259"/>
    </location>
    <ligand>
        <name>glycerol</name>
        <dbReference type="ChEBI" id="CHEBI:17754"/>
    </ligand>
</feature>
<dbReference type="STRING" id="694327.DFW101_2512"/>
<evidence type="ECO:0000256" key="1">
    <source>
        <dbReference type="ARBA" id="ARBA00022490"/>
    </source>
</evidence>
<organism evidence="13 14">
    <name type="scientific">Solidesulfovibrio carbinoliphilus subsp. oakridgensis</name>
    <dbReference type="NCBI Taxonomy" id="694327"/>
    <lineage>
        <taxon>Bacteria</taxon>
        <taxon>Pseudomonadati</taxon>
        <taxon>Thermodesulfobacteriota</taxon>
        <taxon>Desulfovibrionia</taxon>
        <taxon>Desulfovibrionales</taxon>
        <taxon>Desulfovibrionaceae</taxon>
        <taxon>Solidesulfovibrio</taxon>
    </lineage>
</organism>
<dbReference type="Proteomes" id="UP000004662">
    <property type="component" value="Chromosome"/>
</dbReference>
<keyword evidence="7" id="KW-0443">Lipid metabolism</keyword>
<dbReference type="HOGENOM" id="CLU_038362_0_1_7"/>